<name>G7W6G5_DESOD</name>
<comment type="pathway">
    <text evidence="2 8">Metabolic intermediate biosynthesis; chorismate biosynthesis; chorismate from D-erythrose 4-phosphate and phosphoenolpyruvate: step 1/7.</text>
</comment>
<dbReference type="STRING" id="768706.Desor_2623"/>
<evidence type="ECO:0000313" key="11">
    <source>
        <dbReference type="Proteomes" id="UP000006346"/>
    </source>
</evidence>
<evidence type="ECO:0000259" key="9">
    <source>
        <dbReference type="Pfam" id="PF00793"/>
    </source>
</evidence>
<dbReference type="RefSeq" id="WP_014184980.1">
    <property type="nucleotide sequence ID" value="NC_016584.1"/>
</dbReference>
<dbReference type="GO" id="GO:0003849">
    <property type="term" value="F:3-deoxy-7-phosphoheptulonate synthase activity"/>
    <property type="evidence" value="ECO:0007669"/>
    <property type="project" value="UniProtKB-EC"/>
</dbReference>
<dbReference type="GO" id="GO:0009423">
    <property type="term" value="P:chorismate biosynthetic process"/>
    <property type="evidence" value="ECO:0007669"/>
    <property type="project" value="UniProtKB-UniPathway"/>
</dbReference>
<dbReference type="InterPro" id="IPR006219">
    <property type="entry name" value="DAHP_synth_1"/>
</dbReference>
<evidence type="ECO:0000313" key="10">
    <source>
        <dbReference type="EMBL" id="AET68172.1"/>
    </source>
</evidence>
<dbReference type="UniPathway" id="UPA00053">
    <property type="reaction ID" value="UER00084"/>
</dbReference>
<evidence type="ECO:0000256" key="8">
    <source>
        <dbReference type="PIRNR" id="PIRNR001361"/>
    </source>
</evidence>
<dbReference type="NCBIfam" id="NF009395">
    <property type="entry name" value="PRK12755.1"/>
    <property type="match status" value="1"/>
</dbReference>
<dbReference type="SUPFAM" id="SSF51569">
    <property type="entry name" value="Aldolase"/>
    <property type="match status" value="1"/>
</dbReference>
<dbReference type="Proteomes" id="UP000006346">
    <property type="component" value="Chromosome"/>
</dbReference>
<comment type="function">
    <text evidence="1 8">Stereospecific condensation of phosphoenolpyruvate (PEP) and D-erythrose-4-phosphate (E4P) giving rise to 3-deoxy-D-arabino-heptulosonate-7-phosphate (DAHP).</text>
</comment>
<dbReference type="AlphaFoldDB" id="G7W6G5"/>
<accession>G7W6G5</accession>
<feature type="domain" description="DAHP synthetase I/KDSA" evidence="9">
    <location>
        <begin position="38"/>
        <end position="333"/>
    </location>
</feature>
<dbReference type="Pfam" id="PF00793">
    <property type="entry name" value="DAHP_synth_1"/>
    <property type="match status" value="1"/>
</dbReference>
<dbReference type="OrthoDB" id="9807331at2"/>
<keyword evidence="4 8" id="KW-0028">Amino-acid biosynthesis</keyword>
<gene>
    <name evidence="10" type="ordered locus">Desor_2623</name>
</gene>
<evidence type="ECO:0000256" key="2">
    <source>
        <dbReference type="ARBA" id="ARBA00004688"/>
    </source>
</evidence>
<dbReference type="GO" id="GO:0005737">
    <property type="term" value="C:cytoplasm"/>
    <property type="evidence" value="ECO:0007669"/>
    <property type="project" value="TreeGrafter"/>
</dbReference>
<dbReference type="EMBL" id="CP003108">
    <property type="protein sequence ID" value="AET68172.1"/>
    <property type="molecule type" value="Genomic_DNA"/>
</dbReference>
<protein>
    <recommendedName>
        <fullName evidence="8">Phospho-2-dehydro-3-deoxyheptonate aldolase</fullName>
        <ecNumber evidence="8">2.5.1.54</ecNumber>
    </recommendedName>
</protein>
<dbReference type="InterPro" id="IPR013785">
    <property type="entry name" value="Aldolase_TIM"/>
</dbReference>
<dbReference type="PATRIC" id="fig|768706.3.peg.2637"/>
<evidence type="ECO:0000256" key="1">
    <source>
        <dbReference type="ARBA" id="ARBA00003726"/>
    </source>
</evidence>
<evidence type="ECO:0000256" key="5">
    <source>
        <dbReference type="ARBA" id="ARBA00022679"/>
    </source>
</evidence>
<evidence type="ECO:0000256" key="3">
    <source>
        <dbReference type="ARBA" id="ARBA00007985"/>
    </source>
</evidence>
<evidence type="ECO:0000256" key="4">
    <source>
        <dbReference type="ARBA" id="ARBA00022605"/>
    </source>
</evidence>
<dbReference type="HOGENOM" id="CLU_030903_0_0_9"/>
<comment type="similarity">
    <text evidence="3 8">Belongs to the class-I DAHP synthase family.</text>
</comment>
<evidence type="ECO:0000256" key="7">
    <source>
        <dbReference type="ARBA" id="ARBA00047508"/>
    </source>
</evidence>
<dbReference type="eggNOG" id="COG0722">
    <property type="taxonomic scope" value="Bacteria"/>
</dbReference>
<dbReference type="InterPro" id="IPR006218">
    <property type="entry name" value="DAHP1/KDSA"/>
</dbReference>
<dbReference type="GO" id="GO:0008652">
    <property type="term" value="P:amino acid biosynthetic process"/>
    <property type="evidence" value="ECO:0007669"/>
    <property type="project" value="UniProtKB-KW"/>
</dbReference>
<keyword evidence="11" id="KW-1185">Reference proteome</keyword>
<comment type="catalytic activity">
    <reaction evidence="7 8">
        <text>D-erythrose 4-phosphate + phosphoenolpyruvate + H2O = 7-phospho-2-dehydro-3-deoxy-D-arabino-heptonate + phosphate</text>
        <dbReference type="Rhea" id="RHEA:14717"/>
        <dbReference type="ChEBI" id="CHEBI:15377"/>
        <dbReference type="ChEBI" id="CHEBI:16897"/>
        <dbReference type="ChEBI" id="CHEBI:43474"/>
        <dbReference type="ChEBI" id="CHEBI:58394"/>
        <dbReference type="ChEBI" id="CHEBI:58702"/>
        <dbReference type="EC" id="2.5.1.54"/>
    </reaction>
</comment>
<dbReference type="EC" id="2.5.1.54" evidence="8"/>
<dbReference type="KEGG" id="dor:Desor_2623"/>
<dbReference type="Gene3D" id="3.20.20.70">
    <property type="entry name" value="Aldolase class I"/>
    <property type="match status" value="1"/>
</dbReference>
<organism evidence="10 11">
    <name type="scientific">Desulfosporosinus orientis (strain ATCC 19365 / DSM 765 / NCIMB 8382 / VKM B-1628 / Singapore I)</name>
    <name type="common">Desulfotomaculum orientis</name>
    <dbReference type="NCBI Taxonomy" id="768706"/>
    <lineage>
        <taxon>Bacteria</taxon>
        <taxon>Bacillati</taxon>
        <taxon>Bacillota</taxon>
        <taxon>Clostridia</taxon>
        <taxon>Eubacteriales</taxon>
        <taxon>Desulfitobacteriaceae</taxon>
        <taxon>Desulfosporosinus</taxon>
    </lineage>
</organism>
<dbReference type="PIRSF" id="PIRSF001361">
    <property type="entry name" value="DAHP_synthase"/>
    <property type="match status" value="1"/>
</dbReference>
<dbReference type="PANTHER" id="PTHR21225:SF12">
    <property type="entry name" value="PHOSPHO-2-DEHYDRO-3-DEOXYHEPTONATE ALDOLASE, TYROSINE-INHIBITED"/>
    <property type="match status" value="1"/>
</dbReference>
<proteinExistence type="inferred from homology"/>
<keyword evidence="5 8" id="KW-0808">Transferase</keyword>
<sequence length="342" mass="38747">MCMNFIKKIPSASEIIEELPVPNHIKLIKKERDREIKSVFEDKDHRFILIIGPCSADNEDSVCEYIGKLAAVQEKVKDSIIIIPRIYTNKPRTTGEGYKGMVHQPDPSKEPDLYKGIKAIRKLHIRSLSEYYMVAADEMLYPENYQYLIDVLGYVAVGARSVENQQHRLTASGIDVPVGMKNPTSGDLSVMLNSINAAQSSHTFIYNGWQIETSGNNLTHAILRGAVDANGNSIPNYHYEDLFHIAQEYEKQSLKNPAIIVDTNHANSMKRYNEQPRITQEILMSRKYDSLLQKMIKGLMIESYLVEGKQTIGENVYGKSITDACLGWESTEKLIYDIAENL</sequence>
<reference evidence="11" key="1">
    <citation type="submission" date="2011-11" db="EMBL/GenBank/DDBJ databases">
        <title>Complete sequence of Desulfosporosinus orientis DSM 765.</title>
        <authorList>
            <person name="Lucas S."/>
            <person name="Han J."/>
            <person name="Lapidus A."/>
            <person name="Cheng J.-F."/>
            <person name="Goodwin L."/>
            <person name="Pitluck S."/>
            <person name="Peters L."/>
            <person name="Ovchinnikova G."/>
            <person name="Teshima H."/>
            <person name="Detter J.C."/>
            <person name="Han C."/>
            <person name="Tapia R."/>
            <person name="Land M."/>
            <person name="Hauser L."/>
            <person name="Kyrpides N."/>
            <person name="Ivanova N."/>
            <person name="Pagani I."/>
            <person name="Pester M."/>
            <person name="Spring S."/>
            <person name="Ollivier B."/>
            <person name="Rattei T."/>
            <person name="Klenk H.-P."/>
            <person name="Wagner M."/>
            <person name="Loy A."/>
            <person name="Woyke T."/>
        </authorList>
    </citation>
    <scope>NUCLEOTIDE SEQUENCE [LARGE SCALE GENOMIC DNA]</scope>
    <source>
        <strain evidence="11">ATCC 19365 / DSM 765 / NCIMB 8382 / VKM B-1628</strain>
    </source>
</reference>
<dbReference type="GO" id="GO:0009073">
    <property type="term" value="P:aromatic amino acid family biosynthetic process"/>
    <property type="evidence" value="ECO:0007669"/>
    <property type="project" value="UniProtKB-KW"/>
</dbReference>
<evidence type="ECO:0000256" key="6">
    <source>
        <dbReference type="ARBA" id="ARBA00023141"/>
    </source>
</evidence>
<reference evidence="10 11" key="2">
    <citation type="journal article" date="2012" name="J. Bacteriol.">
        <title>Complete genome sequences of Desulfosporosinus orientis DSM765T, Desulfosporosinus youngiae DSM17734T, Desulfosporosinus meridiei DSM13257T, and Desulfosporosinus acidiphilus DSM22704T.</title>
        <authorList>
            <person name="Pester M."/>
            <person name="Brambilla E."/>
            <person name="Alazard D."/>
            <person name="Rattei T."/>
            <person name="Weinmaier T."/>
            <person name="Han J."/>
            <person name="Lucas S."/>
            <person name="Lapidus A."/>
            <person name="Cheng J.F."/>
            <person name="Goodwin L."/>
            <person name="Pitluck S."/>
            <person name="Peters L."/>
            <person name="Ovchinnikova G."/>
            <person name="Teshima H."/>
            <person name="Detter J.C."/>
            <person name="Han C.S."/>
            <person name="Tapia R."/>
            <person name="Land M.L."/>
            <person name="Hauser L."/>
            <person name="Kyrpides N.C."/>
            <person name="Ivanova N.N."/>
            <person name="Pagani I."/>
            <person name="Huntmann M."/>
            <person name="Wei C.L."/>
            <person name="Davenport K.W."/>
            <person name="Daligault H."/>
            <person name="Chain P.S."/>
            <person name="Chen A."/>
            <person name="Mavromatis K."/>
            <person name="Markowitz V."/>
            <person name="Szeto E."/>
            <person name="Mikhailova N."/>
            <person name="Pati A."/>
            <person name="Wagner M."/>
            <person name="Woyke T."/>
            <person name="Ollivier B."/>
            <person name="Klenk H.P."/>
            <person name="Spring S."/>
            <person name="Loy A."/>
        </authorList>
    </citation>
    <scope>NUCLEOTIDE SEQUENCE [LARGE SCALE GENOMIC DNA]</scope>
    <source>
        <strain evidence="11">ATCC 19365 / DSM 765 / NCIMB 8382 / VKM B-1628</strain>
    </source>
</reference>
<dbReference type="PANTHER" id="PTHR21225">
    <property type="entry name" value="PHOSPHO-2-DEHYDRO-3-DEOXYHEPTONATE ALDOLASE DAHP SYNTHETASE"/>
    <property type="match status" value="1"/>
</dbReference>
<keyword evidence="6 8" id="KW-0057">Aromatic amino acid biosynthesis</keyword>
<dbReference type="NCBIfam" id="TIGR00034">
    <property type="entry name" value="aroFGH"/>
    <property type="match status" value="1"/>
</dbReference>